<dbReference type="PROSITE" id="PS50880">
    <property type="entry name" value="TOPRIM"/>
    <property type="match status" value="1"/>
</dbReference>
<dbReference type="GO" id="GO:0000428">
    <property type="term" value="C:DNA-directed RNA polymerase complex"/>
    <property type="evidence" value="ECO:0007669"/>
    <property type="project" value="UniProtKB-KW"/>
</dbReference>
<keyword evidence="7" id="KW-0863">Zinc-finger</keyword>
<reference evidence="11 12" key="1">
    <citation type="submission" date="2019-08" db="EMBL/GenBank/DDBJ databases">
        <title>In-depth cultivation of the pig gut microbiome towards novel bacterial diversity and tailored functional studies.</title>
        <authorList>
            <person name="Wylensek D."/>
            <person name="Hitch T.C.A."/>
            <person name="Clavel T."/>
        </authorList>
    </citation>
    <scope>NUCLEOTIDE SEQUENCE [LARGE SCALE GENOMIC DNA]</scope>
    <source>
        <strain evidence="11 12">WCA-389-WT-23D1</strain>
    </source>
</reference>
<dbReference type="InterPro" id="IPR006171">
    <property type="entry name" value="TOPRIM_dom"/>
</dbReference>
<evidence type="ECO:0000256" key="7">
    <source>
        <dbReference type="ARBA" id="ARBA00022771"/>
    </source>
</evidence>
<dbReference type="Pfam" id="PF01807">
    <property type="entry name" value="Zn_ribbon_DnaG"/>
    <property type="match status" value="1"/>
</dbReference>
<dbReference type="Pfam" id="PF08275">
    <property type="entry name" value="DNAG_N"/>
    <property type="match status" value="1"/>
</dbReference>
<gene>
    <name evidence="11" type="ORF">FYJ39_07905</name>
</gene>
<dbReference type="GO" id="GO:0008270">
    <property type="term" value="F:zinc ion binding"/>
    <property type="evidence" value="ECO:0007669"/>
    <property type="project" value="UniProtKB-KW"/>
</dbReference>
<dbReference type="PANTHER" id="PTHR30313:SF2">
    <property type="entry name" value="DNA PRIMASE"/>
    <property type="match status" value="1"/>
</dbReference>
<keyword evidence="2" id="KW-0639">Primosome</keyword>
<dbReference type="Proteomes" id="UP000429958">
    <property type="component" value="Unassembled WGS sequence"/>
</dbReference>
<keyword evidence="9" id="KW-0804">Transcription</keyword>
<dbReference type="EMBL" id="VUMD01000006">
    <property type="protein sequence ID" value="MSS36493.1"/>
    <property type="molecule type" value="Genomic_DNA"/>
</dbReference>
<keyword evidence="6" id="KW-0479">Metal-binding</keyword>
<evidence type="ECO:0000256" key="6">
    <source>
        <dbReference type="ARBA" id="ARBA00022723"/>
    </source>
</evidence>
<evidence type="ECO:0000256" key="2">
    <source>
        <dbReference type="ARBA" id="ARBA00022515"/>
    </source>
</evidence>
<sequence length="354" mass="40009">MHQSYKPMSEIASKYTKLYYDTVSGKHLGKCPFCHGETATFSTDNKIGTFFCYGCGTGGTRRDFMIRMKEVSVPIEAKQKDPVLTQIYEEAAYYYYEQLTRADNVGRQYLLKRGISKNDMAEYGLGYAPDAFANLYNMLIRQYPKEDLMRSGLFKISQNGSPYDFFRNRVMFPIMDREGDVIAFGGRVMDDSKPKYINSAESTLFSKRNCLYGYPYEATSRKRGLIICEGYMDYIAVHSAGFTDCAAVLGTALTEEHAKLIAADYKEVYLSMDSDGAGIYAAKKSIAVLEKAGLIVKVLDFKPHKDPDEFIRKNPYGVAGFAKRIEHALPSYKFLARHAENVDELVNILIQQAS</sequence>
<dbReference type="GO" id="GO:0003677">
    <property type="term" value="F:DNA binding"/>
    <property type="evidence" value="ECO:0007669"/>
    <property type="project" value="InterPro"/>
</dbReference>
<proteinExistence type="predicted"/>
<dbReference type="InterPro" id="IPR002694">
    <property type="entry name" value="Znf_CHC2"/>
</dbReference>
<keyword evidence="8" id="KW-0862">Zinc</keyword>
<dbReference type="GO" id="GO:0005737">
    <property type="term" value="C:cytoplasm"/>
    <property type="evidence" value="ECO:0007669"/>
    <property type="project" value="TreeGrafter"/>
</dbReference>
<evidence type="ECO:0000256" key="5">
    <source>
        <dbReference type="ARBA" id="ARBA00022705"/>
    </source>
</evidence>
<accession>A0A7X2NLF6</accession>
<dbReference type="GO" id="GO:0006269">
    <property type="term" value="P:DNA replication, synthesis of primer"/>
    <property type="evidence" value="ECO:0007669"/>
    <property type="project" value="UniProtKB-KW"/>
</dbReference>
<dbReference type="GO" id="GO:1990077">
    <property type="term" value="C:primosome complex"/>
    <property type="evidence" value="ECO:0007669"/>
    <property type="project" value="UniProtKB-KW"/>
</dbReference>
<dbReference type="SUPFAM" id="SSF56731">
    <property type="entry name" value="DNA primase core"/>
    <property type="match status" value="1"/>
</dbReference>
<dbReference type="Gene3D" id="3.90.980.10">
    <property type="entry name" value="DNA primase, catalytic core, N-terminal domain"/>
    <property type="match status" value="1"/>
</dbReference>
<dbReference type="Pfam" id="PF13155">
    <property type="entry name" value="Toprim_2"/>
    <property type="match status" value="1"/>
</dbReference>
<keyword evidence="3" id="KW-0808">Transferase</keyword>
<evidence type="ECO:0000256" key="4">
    <source>
        <dbReference type="ARBA" id="ARBA00022695"/>
    </source>
</evidence>
<evidence type="ECO:0000256" key="8">
    <source>
        <dbReference type="ARBA" id="ARBA00022833"/>
    </source>
</evidence>
<organism evidence="11 12">
    <name type="scientific">Clostridium porci</name>
    <dbReference type="NCBI Taxonomy" id="2605778"/>
    <lineage>
        <taxon>Bacteria</taxon>
        <taxon>Bacillati</taxon>
        <taxon>Bacillota</taxon>
        <taxon>Clostridia</taxon>
        <taxon>Eubacteriales</taxon>
        <taxon>Clostridiaceae</taxon>
        <taxon>Clostridium</taxon>
    </lineage>
</organism>
<dbReference type="InterPro" id="IPR034151">
    <property type="entry name" value="TOPRIM_DnaG_bac"/>
</dbReference>
<dbReference type="InterPro" id="IPR013264">
    <property type="entry name" value="DNAG_N"/>
</dbReference>
<name>A0A7X2NLF6_9CLOT</name>
<dbReference type="InterPro" id="IPR050219">
    <property type="entry name" value="DnaG_primase"/>
</dbReference>
<dbReference type="PANTHER" id="PTHR30313">
    <property type="entry name" value="DNA PRIMASE"/>
    <property type="match status" value="1"/>
</dbReference>
<evidence type="ECO:0000256" key="9">
    <source>
        <dbReference type="ARBA" id="ARBA00023163"/>
    </source>
</evidence>
<dbReference type="Gene3D" id="3.90.580.10">
    <property type="entry name" value="Zinc finger, CHC2-type domain"/>
    <property type="match status" value="1"/>
</dbReference>
<evidence type="ECO:0000313" key="11">
    <source>
        <dbReference type="EMBL" id="MSS36493.1"/>
    </source>
</evidence>
<dbReference type="CDD" id="cd03364">
    <property type="entry name" value="TOPRIM_DnaG_primases"/>
    <property type="match status" value="1"/>
</dbReference>
<keyword evidence="4" id="KW-0548">Nucleotidyltransferase</keyword>
<protein>
    <submittedName>
        <fullName evidence="11">Toprim domain-containing protein</fullName>
    </submittedName>
</protein>
<dbReference type="InterPro" id="IPR037068">
    <property type="entry name" value="DNA_primase_core_N_sf"/>
</dbReference>
<evidence type="ECO:0000259" key="10">
    <source>
        <dbReference type="PROSITE" id="PS50880"/>
    </source>
</evidence>
<dbReference type="Gene3D" id="3.40.1360.10">
    <property type="match status" value="1"/>
</dbReference>
<dbReference type="RefSeq" id="WP_154471937.1">
    <property type="nucleotide sequence ID" value="NZ_VUMD01000006.1"/>
</dbReference>
<evidence type="ECO:0000313" key="12">
    <source>
        <dbReference type="Proteomes" id="UP000429958"/>
    </source>
</evidence>
<evidence type="ECO:0000256" key="1">
    <source>
        <dbReference type="ARBA" id="ARBA00022478"/>
    </source>
</evidence>
<dbReference type="InterPro" id="IPR036977">
    <property type="entry name" value="DNA_primase_Znf_CHC2"/>
</dbReference>
<dbReference type="GO" id="GO:0003899">
    <property type="term" value="F:DNA-directed RNA polymerase activity"/>
    <property type="evidence" value="ECO:0007669"/>
    <property type="project" value="InterPro"/>
</dbReference>
<dbReference type="SMART" id="SM00493">
    <property type="entry name" value="TOPRIM"/>
    <property type="match status" value="1"/>
</dbReference>
<dbReference type="SUPFAM" id="SSF57783">
    <property type="entry name" value="Zinc beta-ribbon"/>
    <property type="match status" value="1"/>
</dbReference>
<evidence type="ECO:0000256" key="3">
    <source>
        <dbReference type="ARBA" id="ARBA00022679"/>
    </source>
</evidence>
<keyword evidence="1" id="KW-0240">DNA-directed RNA polymerase</keyword>
<dbReference type="AlphaFoldDB" id="A0A7X2NLF6"/>
<keyword evidence="5" id="KW-0235">DNA replication</keyword>
<comment type="caution">
    <text evidence="11">The sequence shown here is derived from an EMBL/GenBank/DDBJ whole genome shotgun (WGS) entry which is preliminary data.</text>
</comment>
<feature type="domain" description="Toprim" evidence="10">
    <location>
        <begin position="223"/>
        <end position="304"/>
    </location>
</feature>
<keyword evidence="12" id="KW-1185">Reference proteome</keyword>